<proteinExistence type="predicted"/>
<comment type="caution">
    <text evidence="1">The sequence shown here is derived from an EMBL/GenBank/DDBJ whole genome shotgun (WGS) entry which is preliminary data.</text>
</comment>
<sequence>MTKMSNIQWRKKSNAYISLSVSRLDVFFSNVFVTLFGPVRNEEPASLFSQQSMRICSSFTKSNTAICTSGYPTLDRNRKSTRTDRSVLTPSNPSNLSWILGQPSISFLNICKFLCFYLKYWCSQNFGTQ</sequence>
<organism evidence="1 2">
    <name type="scientific">Megalops atlanticus</name>
    <name type="common">Tarpon</name>
    <name type="synonym">Clupea gigantea</name>
    <dbReference type="NCBI Taxonomy" id="7932"/>
    <lineage>
        <taxon>Eukaryota</taxon>
        <taxon>Metazoa</taxon>
        <taxon>Chordata</taxon>
        <taxon>Craniata</taxon>
        <taxon>Vertebrata</taxon>
        <taxon>Euteleostomi</taxon>
        <taxon>Actinopterygii</taxon>
        <taxon>Neopterygii</taxon>
        <taxon>Teleostei</taxon>
        <taxon>Elopiformes</taxon>
        <taxon>Megalopidae</taxon>
        <taxon>Megalops</taxon>
    </lineage>
</organism>
<gene>
    <name evidence="1" type="ORF">MATL_G00104010</name>
</gene>
<dbReference type="EMBL" id="JAFDVH010000008">
    <property type="protein sequence ID" value="KAG7472019.1"/>
    <property type="molecule type" value="Genomic_DNA"/>
</dbReference>
<keyword evidence="2" id="KW-1185">Reference proteome</keyword>
<evidence type="ECO:0000313" key="2">
    <source>
        <dbReference type="Proteomes" id="UP001046870"/>
    </source>
</evidence>
<accession>A0A9D3TDG6</accession>
<reference evidence="1" key="1">
    <citation type="submission" date="2021-01" db="EMBL/GenBank/DDBJ databases">
        <authorList>
            <person name="Zahm M."/>
            <person name="Roques C."/>
            <person name="Cabau C."/>
            <person name="Klopp C."/>
            <person name="Donnadieu C."/>
            <person name="Jouanno E."/>
            <person name="Lampietro C."/>
            <person name="Louis A."/>
            <person name="Herpin A."/>
            <person name="Echchiki A."/>
            <person name="Berthelot C."/>
            <person name="Parey E."/>
            <person name="Roest-Crollius H."/>
            <person name="Braasch I."/>
            <person name="Postlethwait J."/>
            <person name="Bobe J."/>
            <person name="Montfort J."/>
            <person name="Bouchez O."/>
            <person name="Begum T."/>
            <person name="Mejri S."/>
            <person name="Adams A."/>
            <person name="Chen W.-J."/>
            <person name="Guiguen Y."/>
        </authorList>
    </citation>
    <scope>NUCLEOTIDE SEQUENCE</scope>
    <source>
        <strain evidence="1">YG-15Mar2019-1</strain>
        <tissue evidence="1">Brain</tissue>
    </source>
</reference>
<dbReference type="AlphaFoldDB" id="A0A9D3TDG6"/>
<protein>
    <submittedName>
        <fullName evidence="1">Uncharacterized protein</fullName>
    </submittedName>
</protein>
<name>A0A9D3TDG6_MEGAT</name>
<dbReference type="Proteomes" id="UP001046870">
    <property type="component" value="Chromosome 8"/>
</dbReference>
<evidence type="ECO:0000313" key="1">
    <source>
        <dbReference type="EMBL" id="KAG7472019.1"/>
    </source>
</evidence>